<name>A0A7C3QSL7_9BACT</name>
<evidence type="ECO:0000259" key="2">
    <source>
        <dbReference type="Pfam" id="PF19044"/>
    </source>
</evidence>
<dbReference type="CDD" id="cd01127">
    <property type="entry name" value="TrwB_TraG_TraD_VirD4"/>
    <property type="match status" value="1"/>
</dbReference>
<dbReference type="AlphaFoldDB" id="A0A7C3QSL7"/>
<organism evidence="3">
    <name type="scientific">Leptospirillum ferriphilum</name>
    <dbReference type="NCBI Taxonomy" id="178606"/>
    <lineage>
        <taxon>Bacteria</taxon>
        <taxon>Pseudomonadati</taxon>
        <taxon>Nitrospirota</taxon>
        <taxon>Nitrospiria</taxon>
        <taxon>Nitrospirales</taxon>
        <taxon>Nitrospiraceae</taxon>
        <taxon>Leptospirillum</taxon>
    </lineage>
</organism>
<dbReference type="PANTHER" id="PTHR30121:SF6">
    <property type="entry name" value="SLR6007 PROTEIN"/>
    <property type="match status" value="1"/>
</dbReference>
<dbReference type="PANTHER" id="PTHR30121">
    <property type="entry name" value="UNCHARACTERIZED PROTEIN YJGR-RELATED"/>
    <property type="match status" value="1"/>
</dbReference>
<reference evidence="3" key="1">
    <citation type="journal article" date="2020" name="mSystems">
        <title>Genome- and Community-Level Interaction Insights into Carbon Utilization and Element Cycling Functions of Hydrothermarchaeota in Hydrothermal Sediment.</title>
        <authorList>
            <person name="Zhou Z."/>
            <person name="Liu Y."/>
            <person name="Xu W."/>
            <person name="Pan J."/>
            <person name="Luo Z.H."/>
            <person name="Li M."/>
        </authorList>
    </citation>
    <scope>NUCLEOTIDE SEQUENCE [LARGE SCALE GENOMIC DNA]</scope>
    <source>
        <strain evidence="3">SpSt-902</strain>
    </source>
</reference>
<dbReference type="InterPro" id="IPR027417">
    <property type="entry name" value="P-loop_NTPase"/>
</dbReference>
<feature type="domain" description="TraG P-loop" evidence="2">
    <location>
        <begin position="460"/>
        <end position="528"/>
    </location>
</feature>
<gene>
    <name evidence="3" type="ORF">ENX03_00365</name>
</gene>
<feature type="region of interest" description="Disordered" evidence="1">
    <location>
        <begin position="214"/>
        <end position="235"/>
    </location>
</feature>
<evidence type="ECO:0000256" key="1">
    <source>
        <dbReference type="SAM" id="MobiDB-lite"/>
    </source>
</evidence>
<dbReference type="EMBL" id="DTMM01000006">
    <property type="protein sequence ID" value="HFT92395.1"/>
    <property type="molecule type" value="Genomic_DNA"/>
</dbReference>
<dbReference type="InterPro" id="IPR043964">
    <property type="entry name" value="P-loop_TraG"/>
</dbReference>
<dbReference type="InterPro" id="IPR051162">
    <property type="entry name" value="T4SS_component"/>
</dbReference>
<proteinExistence type="predicted"/>
<accession>A0A7C3QSL7</accession>
<feature type="compositionally biased region" description="Polar residues" evidence="1">
    <location>
        <begin position="217"/>
        <end position="235"/>
    </location>
</feature>
<feature type="domain" description="TraG P-loop" evidence="2">
    <location>
        <begin position="625"/>
        <end position="835"/>
    </location>
</feature>
<dbReference type="SUPFAM" id="SSF52540">
    <property type="entry name" value="P-loop containing nucleoside triphosphate hydrolases"/>
    <property type="match status" value="1"/>
</dbReference>
<dbReference type="Gene3D" id="3.40.50.300">
    <property type="entry name" value="P-loop containing nucleotide triphosphate hydrolases"/>
    <property type="match status" value="1"/>
</dbReference>
<sequence length="840" mass="95212">MSGTFEKIRQSGPPSFRSFDLWGEEDGVVYGTRGRYGLVFHLSGICLYLKSDETVRQIYQGVHALLHHLPEGWGLQFRVRTRVGIPDDGDVNLPSWYREQSGHAGFSGNNPAAWYRNDRNSNFARRILRSREIFLVLVSYPETEQNRVRPSIYPRREFFSEKARFSRLTHEKRVSAMNDTGALLENLLPGCGVLPERLYGHTLRSYLSDLLNPTLKEPSSQNNAPGSRKATSSLSEELAATSFTEKAEGLVAYHPDGTLLHGRFHALRTWPLQVDRDILGPFLEEADFSHDLVMNLWKPPREKALRWVQGQMTVNRFLALFLPGRSYRLENEKKQQESFLEAAFENGNDGGSPFSVNLSVSYWSEDEGDLQEMGQDLFRAYAGVPGTILAHEPFRQWPLFLSGLPFQADASDRWEMLLSEHLAPLLPIWDKTPDDPAPWFWSHNHLDEAVGLDLWNPFHPNHNGLILGASGSGKSFASKVLMGQFLCTSPHHQAIIVESGGDFERFCQFFEGQYLKVDLGGRFSLNPFPPKEILLSPVTPPQRYDPDILGLLGGVIETFISPSVPVGAVHRRILLACIENVYDSLDDKRKRPVLSMLAQELLSFRGKDREDETLSYSMGKILDSWASGIYGDLVNNPRGFDYDGRLVAFDLSALDSHPALKGVVFAFIASLSLFRLKDGEPGRKLYLLFDEAHRILRELKGTEFLSHLYRTVRKWGGGVIAITQSPEDFLEEDLSGGLLNNTFWKWVFPLANGHDRLLEMGFEERERDVIRTLSGERGKFSEGFLRTGSDSRILRLEPSPLAFWLGARSPEEDRVFQETLEREGDFRKALQVLCQRGETD</sequence>
<evidence type="ECO:0000313" key="3">
    <source>
        <dbReference type="EMBL" id="HFT92395.1"/>
    </source>
</evidence>
<comment type="caution">
    <text evidence="3">The sequence shown here is derived from an EMBL/GenBank/DDBJ whole genome shotgun (WGS) entry which is preliminary data.</text>
</comment>
<dbReference type="Pfam" id="PF19044">
    <property type="entry name" value="P-loop_TraG"/>
    <property type="match status" value="2"/>
</dbReference>
<protein>
    <recommendedName>
        <fullName evidence="2">TraG P-loop domain-containing protein</fullName>
    </recommendedName>
</protein>
<dbReference type="Gene3D" id="1.10.8.730">
    <property type="match status" value="1"/>
</dbReference>